<feature type="transmembrane region" description="Helical" evidence="7">
    <location>
        <begin position="136"/>
        <end position="153"/>
    </location>
</feature>
<evidence type="ECO:0000259" key="8">
    <source>
        <dbReference type="Pfam" id="PF04138"/>
    </source>
</evidence>
<comment type="subcellular location">
    <subcellularLocation>
        <location evidence="1">Membrane</location>
        <topology evidence="1">Multi-pass membrane protein</topology>
    </subcellularLocation>
</comment>
<dbReference type="InterPro" id="IPR007267">
    <property type="entry name" value="GtrA_DPMS_TM"/>
</dbReference>
<evidence type="ECO:0000256" key="1">
    <source>
        <dbReference type="ARBA" id="ARBA00004141"/>
    </source>
</evidence>
<dbReference type="GO" id="GO:0000271">
    <property type="term" value="P:polysaccharide biosynthetic process"/>
    <property type="evidence" value="ECO:0007669"/>
    <property type="project" value="InterPro"/>
</dbReference>
<evidence type="ECO:0000256" key="5">
    <source>
        <dbReference type="ARBA" id="ARBA00023136"/>
    </source>
</evidence>
<dbReference type="GO" id="GO:0005886">
    <property type="term" value="C:plasma membrane"/>
    <property type="evidence" value="ECO:0007669"/>
    <property type="project" value="TreeGrafter"/>
</dbReference>
<feature type="transmembrane region" description="Helical" evidence="7">
    <location>
        <begin position="68"/>
        <end position="86"/>
    </location>
</feature>
<dbReference type="KEGG" id="cee:CENDO_00755"/>
<evidence type="ECO:0000256" key="3">
    <source>
        <dbReference type="ARBA" id="ARBA00022692"/>
    </source>
</evidence>
<keyword evidence="5 7" id="KW-0472">Membrane</keyword>
<keyword evidence="4 7" id="KW-1133">Transmembrane helix</keyword>
<evidence type="ECO:0000256" key="6">
    <source>
        <dbReference type="SAM" id="MobiDB-lite"/>
    </source>
</evidence>
<gene>
    <name evidence="9" type="ORF">CENDO_00755</name>
</gene>
<keyword evidence="10" id="KW-1185">Reference proteome</keyword>
<reference evidence="9 10" key="1">
    <citation type="submission" date="2019-04" db="EMBL/GenBank/DDBJ databases">
        <title>Corynebacterium endometrii sp. nov., isolated from the uterus of a cow with endometritis.</title>
        <authorList>
            <person name="Ballas P."/>
            <person name="Ruckert C."/>
            <person name="Wagener K."/>
            <person name="Drillich M."/>
            <person name="Kaempfer P."/>
            <person name="Busse H.-J."/>
            <person name="Ehling-Schulz M."/>
        </authorList>
    </citation>
    <scope>NUCLEOTIDE SEQUENCE [LARGE SCALE GENOMIC DNA]</scope>
    <source>
        <strain evidence="9 10">LMM-1653</strain>
    </source>
</reference>
<dbReference type="PANTHER" id="PTHR38459:SF6">
    <property type="entry name" value="ARABINOGALACTAN BIOSYNTHESIS RECRUITING PROTEIN RV3789"/>
    <property type="match status" value="1"/>
</dbReference>
<feature type="transmembrane region" description="Helical" evidence="7">
    <location>
        <begin position="98"/>
        <end position="120"/>
    </location>
</feature>
<evidence type="ECO:0000256" key="4">
    <source>
        <dbReference type="ARBA" id="ARBA00022989"/>
    </source>
</evidence>
<comment type="similarity">
    <text evidence="2">Belongs to the GtrA family.</text>
</comment>
<keyword evidence="3 7" id="KW-0812">Transmembrane</keyword>
<dbReference type="RefSeq" id="WP_342773414.1">
    <property type="nucleotide sequence ID" value="NZ_CP039247.1"/>
</dbReference>
<accession>A0A4P7QD18</accession>
<organism evidence="9 10">
    <name type="scientific">Corynebacterium endometrii</name>
    <dbReference type="NCBI Taxonomy" id="2488819"/>
    <lineage>
        <taxon>Bacteria</taxon>
        <taxon>Bacillati</taxon>
        <taxon>Actinomycetota</taxon>
        <taxon>Actinomycetes</taxon>
        <taxon>Mycobacteriales</taxon>
        <taxon>Corynebacteriaceae</taxon>
        <taxon>Corynebacterium</taxon>
    </lineage>
</organism>
<dbReference type="InterPro" id="IPR051401">
    <property type="entry name" value="GtrA_CellWall_Glycosyl"/>
</dbReference>
<evidence type="ECO:0000256" key="7">
    <source>
        <dbReference type="SAM" id="Phobius"/>
    </source>
</evidence>
<evidence type="ECO:0000313" key="9">
    <source>
        <dbReference type="EMBL" id="QCB27461.1"/>
    </source>
</evidence>
<feature type="transmembrane region" description="Helical" evidence="7">
    <location>
        <begin position="41"/>
        <end position="62"/>
    </location>
</feature>
<evidence type="ECO:0000256" key="2">
    <source>
        <dbReference type="ARBA" id="ARBA00009399"/>
    </source>
</evidence>
<dbReference type="AlphaFoldDB" id="A0A4P7QD18"/>
<dbReference type="EMBL" id="CP039247">
    <property type="protein sequence ID" value="QCB27461.1"/>
    <property type="molecule type" value="Genomic_DNA"/>
</dbReference>
<feature type="region of interest" description="Disordered" evidence="6">
    <location>
        <begin position="1"/>
        <end position="32"/>
    </location>
</feature>
<sequence>MTNQQDPAAQSTPESEPQQAQGYEVAKPSPDSSLKTQLTRFIAVGVISAVVDLGLTLILQAVGLNRTFAKAIGWCCGTLTAYILNAKYTFGAKVTGRTGAAVAVLYLSTFAVQVFLYWVLDGPLQAIGLAGTFKDVVAFVIAQGVATVTNFAVQRAFIFKER</sequence>
<proteinExistence type="inferred from homology"/>
<feature type="compositionally biased region" description="Polar residues" evidence="6">
    <location>
        <begin position="1"/>
        <end position="21"/>
    </location>
</feature>
<name>A0A4P7QD18_9CORY</name>
<dbReference type="Pfam" id="PF04138">
    <property type="entry name" value="GtrA_DPMS_TM"/>
    <property type="match status" value="1"/>
</dbReference>
<dbReference type="PANTHER" id="PTHR38459">
    <property type="entry name" value="PROPHAGE BACTOPRENOL-LINKED GLUCOSE TRANSLOCASE HOMOLOG"/>
    <property type="match status" value="1"/>
</dbReference>
<evidence type="ECO:0000313" key="10">
    <source>
        <dbReference type="Proteomes" id="UP000296352"/>
    </source>
</evidence>
<protein>
    <submittedName>
        <fullName evidence="9">GtrA-like protein</fullName>
    </submittedName>
</protein>
<feature type="domain" description="GtrA/DPMS transmembrane" evidence="8">
    <location>
        <begin position="40"/>
        <end position="159"/>
    </location>
</feature>
<dbReference type="Proteomes" id="UP000296352">
    <property type="component" value="Chromosome"/>
</dbReference>